<feature type="domain" description="LicD/FKTN/FKRP nucleotidyltransferase" evidence="6">
    <location>
        <begin position="441"/>
        <end position="552"/>
    </location>
</feature>
<dbReference type="OrthoDB" id="444255at2759"/>
<evidence type="ECO:0000256" key="4">
    <source>
        <dbReference type="ARBA" id="ARBA00023136"/>
    </source>
</evidence>
<dbReference type="Proteomes" id="UP000182334">
    <property type="component" value="Chromosome IV"/>
</dbReference>
<evidence type="ECO:0000256" key="5">
    <source>
        <dbReference type="SAM" id="Phobius"/>
    </source>
</evidence>
<evidence type="ECO:0000259" key="6">
    <source>
        <dbReference type="Pfam" id="PF04991"/>
    </source>
</evidence>
<accession>A0A1L0BPN9</accession>
<dbReference type="AlphaFoldDB" id="A0A1L0BPN9"/>
<keyword evidence="3 5" id="KW-1133">Transmembrane helix</keyword>
<keyword evidence="2 5" id="KW-0812">Transmembrane</keyword>
<dbReference type="PANTHER" id="PTHR15407">
    <property type="entry name" value="FUKUTIN-RELATED"/>
    <property type="match status" value="1"/>
</dbReference>
<evidence type="ECO:0000256" key="1">
    <source>
        <dbReference type="ARBA" id="ARBA00004167"/>
    </source>
</evidence>
<evidence type="ECO:0000313" key="8">
    <source>
        <dbReference type="Proteomes" id="UP000182334"/>
    </source>
</evidence>
<dbReference type="EMBL" id="LT635759">
    <property type="protein sequence ID" value="SGZ53329.1"/>
    <property type="molecule type" value="Genomic_DNA"/>
</dbReference>
<evidence type="ECO:0000256" key="2">
    <source>
        <dbReference type="ARBA" id="ARBA00022692"/>
    </source>
</evidence>
<reference evidence="7 8" key="1">
    <citation type="submission" date="2016-10" db="EMBL/GenBank/DDBJ databases">
        <authorList>
            <person name="de Groot N.N."/>
        </authorList>
    </citation>
    <scope>NUCLEOTIDE SEQUENCE [LARGE SCALE GENOMIC DNA]</scope>
    <source>
        <strain evidence="7 8">CBS 141442</strain>
    </source>
</reference>
<sequence length="755" mass="89045">MFSPSYFVVSRRVLWYVLTAVVVMNFIIVSYFQLANSITDLLSYQGTSRLSSFQMAALQFFKVLEGDKNRFGLVDSSLCHAVGNIETKDFLPEDGKDLDDFFYDPRLTLSVYLNELTNLGQRKDTPVLPFHWTDWIDVTLLNEEKKLQDPKLMTCERIRRRTQRNPDTSPFCKNKDDLSIEEVNSLGYKSKDILPPSVIFGHCKHNNNGYNDVRVYMAKSYVLTYLPKPYKVIILNKERGTYEFEVDQSNGPEQRMVFSGMLDRFSKKILKVSSQSLLKKKVFTVDHLSIFKKLRKTVKPIFMPRSQDVHSMNQIVMSSPSHSKDISLTEASFDYTKEKITQKIEEYEQIKNRTIQQNNFLDGLKDCLLYDGLNEPEYFKMATLNIRERKNKLNDWGWHYDWRFFSDALFIEKVGWTKQERVERTNIILERLLRNWNRFAEEKGIVSWIMHGPLLSWYWDGLMFPFDVDIDIQMPISELVRLSEFYNQTLVVEDPTEGYGRYLIDVGTYIHNRDISHTGNHIDARFVDVDSGIYIDITGLAKSPANLPEEYEKTPIVQKPKDDGEVEVYNDRRKHFYTFDQLLPLHYSMMGGVPLFVPNQIEERLRFEYSHGLDDYEFHGWYFVPKLQLWVMTDKLSKVLPEEQIRKDGKQLRELVIAAAIDMTDQQAIDMLKDDETLMEYYLTRKFTDWHSREREILFTEDGKDNINALKDPEIRAKYTQLTGEITMGRPLRKCLFEYEKFDRMLSLEYYLHNN</sequence>
<gene>
    <name evidence="7" type="ORF">SAMEA4029010_CIC11G00000003742</name>
</gene>
<organism evidence="7 8">
    <name type="scientific">Sungouiella intermedia</name>
    <dbReference type="NCBI Taxonomy" id="45354"/>
    <lineage>
        <taxon>Eukaryota</taxon>
        <taxon>Fungi</taxon>
        <taxon>Dikarya</taxon>
        <taxon>Ascomycota</taxon>
        <taxon>Saccharomycotina</taxon>
        <taxon>Pichiomycetes</taxon>
        <taxon>Metschnikowiaceae</taxon>
        <taxon>Sungouiella</taxon>
    </lineage>
</organism>
<dbReference type="STRING" id="45354.A0A1L0BPN9"/>
<dbReference type="PANTHER" id="PTHR15407:SF28">
    <property type="entry name" value="RIBITOL-5-PHOSPHATE TRANSFERASE FKTN"/>
    <property type="match status" value="1"/>
</dbReference>
<dbReference type="InterPro" id="IPR007074">
    <property type="entry name" value="LicD/FKTN/FKRP_NTP_transf"/>
</dbReference>
<feature type="transmembrane region" description="Helical" evidence="5">
    <location>
        <begin position="12"/>
        <end position="32"/>
    </location>
</feature>
<keyword evidence="8" id="KW-1185">Reference proteome</keyword>
<protein>
    <submittedName>
        <fullName evidence="7">CIC11C00000003742</fullName>
    </submittedName>
</protein>
<dbReference type="GO" id="GO:0009100">
    <property type="term" value="P:glycoprotein metabolic process"/>
    <property type="evidence" value="ECO:0007669"/>
    <property type="project" value="UniProtKB-ARBA"/>
</dbReference>
<name>A0A1L0BPN9_9ASCO</name>
<dbReference type="InterPro" id="IPR009644">
    <property type="entry name" value="FKTN/MNN4/W02B3.4-1"/>
</dbReference>
<evidence type="ECO:0000256" key="3">
    <source>
        <dbReference type="ARBA" id="ARBA00022989"/>
    </source>
</evidence>
<dbReference type="GO" id="GO:0016020">
    <property type="term" value="C:membrane"/>
    <property type="evidence" value="ECO:0007669"/>
    <property type="project" value="UniProtKB-SubCell"/>
</dbReference>
<comment type="subcellular location">
    <subcellularLocation>
        <location evidence="1">Membrane</location>
        <topology evidence="1">Single-pass membrane protein</topology>
    </subcellularLocation>
</comment>
<keyword evidence="4 5" id="KW-0472">Membrane</keyword>
<dbReference type="Pfam" id="PF04991">
    <property type="entry name" value="LicD"/>
    <property type="match status" value="1"/>
</dbReference>
<proteinExistence type="predicted"/>
<evidence type="ECO:0000313" key="7">
    <source>
        <dbReference type="EMBL" id="SGZ53329.1"/>
    </source>
</evidence>